<dbReference type="InterPro" id="IPR057191">
    <property type="entry name" value="DUF7869"/>
</dbReference>
<dbReference type="Proteomes" id="UP000022910">
    <property type="component" value="Unassembled WGS sequence"/>
</dbReference>
<sequence length="153" mass="18118">MIPGHTKFICDSFFGHIKKVYWKHKVNTINDVKNIINNSLNGNEAILYDNRINWNWYDFSAFFKNHFVPLPNITQFHHFRFSSEDIGKVYVSKESGGVESCYKLLKSDNFNKNSKPDLITTVSLTEERQNYLYSKIRQYVDEPYKDEYCAKPK</sequence>
<comment type="caution">
    <text evidence="2">The sequence shown here is derived from an EMBL/GenBank/DDBJ whole genome shotgun (WGS) entry which is preliminary data.</text>
</comment>
<dbReference type="OrthoDB" id="2385505at2759"/>
<dbReference type="PANTHER" id="PTHR34415">
    <property type="entry name" value="INTEGRASE CATALYTIC DOMAIN-CONTAINING PROTEIN"/>
    <property type="match status" value="1"/>
</dbReference>
<organism evidence="2 3">
    <name type="scientific">Rhizophagus irregularis (strain DAOM 197198w)</name>
    <name type="common">Glomus intraradices</name>
    <dbReference type="NCBI Taxonomy" id="1432141"/>
    <lineage>
        <taxon>Eukaryota</taxon>
        <taxon>Fungi</taxon>
        <taxon>Fungi incertae sedis</taxon>
        <taxon>Mucoromycota</taxon>
        <taxon>Glomeromycotina</taxon>
        <taxon>Glomeromycetes</taxon>
        <taxon>Glomerales</taxon>
        <taxon>Glomeraceae</taxon>
        <taxon>Rhizophagus</taxon>
    </lineage>
</organism>
<keyword evidence="3" id="KW-1185">Reference proteome</keyword>
<accession>A0A015LTN0</accession>
<dbReference type="PANTHER" id="PTHR34415:SF1">
    <property type="entry name" value="INTEGRASE CATALYTIC DOMAIN-CONTAINING PROTEIN"/>
    <property type="match status" value="1"/>
</dbReference>
<protein>
    <recommendedName>
        <fullName evidence="1">DUF7869 domain-containing protein</fullName>
    </recommendedName>
</protein>
<dbReference type="AlphaFoldDB" id="A0A015LTN0"/>
<feature type="domain" description="DUF7869" evidence="1">
    <location>
        <begin position="1"/>
        <end position="91"/>
    </location>
</feature>
<dbReference type="HOGENOM" id="CLU_1714289_0_0_1"/>
<dbReference type="EMBL" id="JEMT01027053">
    <property type="protein sequence ID" value="EXX58043.1"/>
    <property type="molecule type" value="Genomic_DNA"/>
</dbReference>
<evidence type="ECO:0000313" key="2">
    <source>
        <dbReference type="EMBL" id="EXX58043.1"/>
    </source>
</evidence>
<gene>
    <name evidence="2" type="ORF">RirG_201510</name>
</gene>
<evidence type="ECO:0000313" key="3">
    <source>
        <dbReference type="Proteomes" id="UP000022910"/>
    </source>
</evidence>
<dbReference type="STRING" id="1432141.A0A015LTN0"/>
<name>A0A015LTN0_RHIIW</name>
<dbReference type="Pfam" id="PF25273">
    <property type="entry name" value="DUF7869"/>
    <property type="match status" value="1"/>
</dbReference>
<proteinExistence type="predicted"/>
<reference evidence="2 3" key="1">
    <citation type="submission" date="2014-02" db="EMBL/GenBank/DDBJ databases">
        <title>Single nucleus genome sequencing reveals high similarity among nuclei of an endomycorrhizal fungus.</title>
        <authorList>
            <person name="Lin K."/>
            <person name="Geurts R."/>
            <person name="Zhang Z."/>
            <person name="Limpens E."/>
            <person name="Saunders D.G."/>
            <person name="Mu D."/>
            <person name="Pang E."/>
            <person name="Cao H."/>
            <person name="Cha H."/>
            <person name="Lin T."/>
            <person name="Zhou Q."/>
            <person name="Shang Y."/>
            <person name="Li Y."/>
            <person name="Ivanov S."/>
            <person name="Sharma T."/>
            <person name="Velzen R.V."/>
            <person name="Ruijter N.D."/>
            <person name="Aanen D.K."/>
            <person name="Win J."/>
            <person name="Kamoun S."/>
            <person name="Bisseling T."/>
            <person name="Huang S."/>
        </authorList>
    </citation>
    <scope>NUCLEOTIDE SEQUENCE [LARGE SCALE GENOMIC DNA]</scope>
    <source>
        <strain evidence="3">DAOM197198w</strain>
    </source>
</reference>
<evidence type="ECO:0000259" key="1">
    <source>
        <dbReference type="Pfam" id="PF25273"/>
    </source>
</evidence>